<gene>
    <name evidence="1" type="ORF">H4W80_002802</name>
</gene>
<sequence length="275" mass="29904">MSGAQLADDHRLAELETVRQAVAECERKLTSYRALVDAGSDPAVVVGWIAETEAKRKVEQMRLDKVMSKIPKRLTEEEIAEMVATIGDIRRALRTADPQDKAEVYGELGLRLIYEPARNAVIAQAELGRSCTKVCPRGDTLDTYMTFAASTTLVLPGREGVRWCGIEHSGGAPDSAHEASRMPVVEHVRLLEIQCHAVHLIPSCALAWHADVVPAIWSVDVGTGVVVSLVGRNAQRGRQPIRRHRLDSSPRSPLGPWTCWSISAPASTLVAAPPG</sequence>
<name>A0ABR9LV65_9ACTN</name>
<dbReference type="Proteomes" id="UP000633509">
    <property type="component" value="Unassembled WGS sequence"/>
</dbReference>
<accession>A0ABR9LV65</accession>
<evidence type="ECO:0000313" key="2">
    <source>
        <dbReference type="Proteomes" id="UP000633509"/>
    </source>
</evidence>
<dbReference type="EMBL" id="JADBEK010000001">
    <property type="protein sequence ID" value="MBE1584544.1"/>
    <property type="molecule type" value="Genomic_DNA"/>
</dbReference>
<organism evidence="1 2">
    <name type="scientific">Nonomuraea angiospora</name>
    <dbReference type="NCBI Taxonomy" id="46172"/>
    <lineage>
        <taxon>Bacteria</taxon>
        <taxon>Bacillati</taxon>
        <taxon>Actinomycetota</taxon>
        <taxon>Actinomycetes</taxon>
        <taxon>Streptosporangiales</taxon>
        <taxon>Streptosporangiaceae</taxon>
        <taxon>Nonomuraea</taxon>
    </lineage>
</organism>
<keyword evidence="2" id="KW-1185">Reference proteome</keyword>
<proteinExistence type="predicted"/>
<reference evidence="1 2" key="1">
    <citation type="submission" date="2020-10" db="EMBL/GenBank/DDBJ databases">
        <title>Sequencing the genomes of 1000 actinobacteria strains.</title>
        <authorList>
            <person name="Klenk H.-P."/>
        </authorList>
    </citation>
    <scope>NUCLEOTIDE SEQUENCE [LARGE SCALE GENOMIC DNA]</scope>
    <source>
        <strain evidence="1 2">DSM 43173</strain>
    </source>
</reference>
<protein>
    <submittedName>
        <fullName evidence="1">Uncharacterized protein YbaA (DUF1428 family)</fullName>
    </submittedName>
</protein>
<dbReference type="RefSeq" id="WP_225963426.1">
    <property type="nucleotide sequence ID" value="NZ_JADBEK010000001.1"/>
</dbReference>
<comment type="caution">
    <text evidence="1">The sequence shown here is derived from an EMBL/GenBank/DDBJ whole genome shotgun (WGS) entry which is preliminary data.</text>
</comment>
<evidence type="ECO:0000313" key="1">
    <source>
        <dbReference type="EMBL" id="MBE1584544.1"/>
    </source>
</evidence>